<sequence>MTQANPYALNSMSAPSSFSMSCALVLEDDLMVAAGLCDVIESEGLPTLLVSGNDSMGAEALIRHGHLLAIAVVDVSQPRDMTYALLDLLRGHGIPAVCVSTTPSIELPAPYASLPLFIKPFDMNSFRQVLREMAAEGIHSTHERGI</sequence>
<dbReference type="SUPFAM" id="SSF52172">
    <property type="entry name" value="CheY-like"/>
    <property type="match status" value="1"/>
</dbReference>
<keyword evidence="4" id="KW-1185">Reference proteome</keyword>
<dbReference type="InterPro" id="IPR011006">
    <property type="entry name" value="CheY-like_superfamily"/>
</dbReference>
<dbReference type="InterPro" id="IPR001789">
    <property type="entry name" value="Sig_transdc_resp-reg_receiver"/>
</dbReference>
<organism evidence="3 4">
    <name type="scientific">Dyella flava</name>
    <dbReference type="NCBI Taxonomy" id="1920170"/>
    <lineage>
        <taxon>Bacteria</taxon>
        <taxon>Pseudomonadati</taxon>
        <taxon>Pseudomonadota</taxon>
        <taxon>Gammaproteobacteria</taxon>
        <taxon>Lysobacterales</taxon>
        <taxon>Rhodanobacteraceae</taxon>
        <taxon>Dyella</taxon>
    </lineage>
</organism>
<dbReference type="Proteomes" id="UP001430149">
    <property type="component" value="Unassembled WGS sequence"/>
</dbReference>
<feature type="modified residue" description="4-aspartylphosphate" evidence="1">
    <location>
        <position position="74"/>
    </location>
</feature>
<dbReference type="EMBL" id="JADIKE010000030">
    <property type="protein sequence ID" value="MBM7124937.1"/>
    <property type="molecule type" value="Genomic_DNA"/>
</dbReference>
<evidence type="ECO:0000256" key="1">
    <source>
        <dbReference type="PROSITE-ProRule" id="PRU00169"/>
    </source>
</evidence>
<dbReference type="PROSITE" id="PS50110">
    <property type="entry name" value="RESPONSE_REGULATORY"/>
    <property type="match status" value="1"/>
</dbReference>
<dbReference type="Gene3D" id="3.40.50.2300">
    <property type="match status" value="1"/>
</dbReference>
<proteinExistence type="predicted"/>
<dbReference type="RefSeq" id="WP_204680465.1">
    <property type="nucleotide sequence ID" value="NZ_BSNR01000005.1"/>
</dbReference>
<evidence type="ECO:0000259" key="2">
    <source>
        <dbReference type="PROSITE" id="PS50110"/>
    </source>
</evidence>
<feature type="domain" description="Response regulatory" evidence="2">
    <location>
        <begin position="22"/>
        <end position="134"/>
    </location>
</feature>
<name>A0ABS2K129_9GAMM</name>
<comment type="caution">
    <text evidence="3">The sequence shown here is derived from an EMBL/GenBank/DDBJ whole genome shotgun (WGS) entry which is preliminary data.</text>
</comment>
<evidence type="ECO:0000313" key="4">
    <source>
        <dbReference type="Proteomes" id="UP001430149"/>
    </source>
</evidence>
<evidence type="ECO:0000313" key="3">
    <source>
        <dbReference type="EMBL" id="MBM7124937.1"/>
    </source>
</evidence>
<protein>
    <recommendedName>
        <fullName evidence="2">Response regulatory domain-containing protein</fullName>
    </recommendedName>
</protein>
<gene>
    <name evidence="3" type="ORF">ISP19_06045</name>
</gene>
<reference evidence="3" key="1">
    <citation type="submission" date="2020-10" db="EMBL/GenBank/DDBJ databases">
        <title>Phylogeny of dyella-like bacteria.</title>
        <authorList>
            <person name="Fu J."/>
        </authorList>
    </citation>
    <scope>NUCLEOTIDE SEQUENCE</scope>
    <source>
        <strain evidence="3">DHOC52</strain>
    </source>
</reference>
<accession>A0ABS2K129</accession>
<keyword evidence="1" id="KW-0597">Phosphoprotein</keyword>